<comment type="caution">
    <text evidence="2">The sequence shown here is derived from an EMBL/GenBank/DDBJ whole genome shotgun (WGS) entry which is preliminary data.</text>
</comment>
<dbReference type="Pfam" id="PF00128">
    <property type="entry name" value="Alpha-amylase"/>
    <property type="match status" value="1"/>
</dbReference>
<dbReference type="SUPFAM" id="SSF51445">
    <property type="entry name" value="(Trans)glycosidases"/>
    <property type="match status" value="1"/>
</dbReference>
<feature type="domain" description="Glycosyl hydrolase family 13 catalytic" evidence="1">
    <location>
        <begin position="129"/>
        <end position="225"/>
    </location>
</feature>
<accession>A0ABP9D471</accession>
<dbReference type="EMBL" id="BAABJX010000020">
    <property type="protein sequence ID" value="GAA4828339.1"/>
    <property type="molecule type" value="Genomic_DNA"/>
</dbReference>
<dbReference type="PANTHER" id="PTHR10357">
    <property type="entry name" value="ALPHA-AMYLASE FAMILY MEMBER"/>
    <property type="match status" value="1"/>
</dbReference>
<evidence type="ECO:0000313" key="3">
    <source>
        <dbReference type="Proteomes" id="UP001500298"/>
    </source>
</evidence>
<name>A0ABP9D471_9BACT</name>
<dbReference type="RefSeq" id="WP_345370010.1">
    <property type="nucleotide sequence ID" value="NZ_BAABJX010000020.1"/>
</dbReference>
<keyword evidence="2" id="KW-0378">Hydrolase</keyword>
<dbReference type="Proteomes" id="UP001500298">
    <property type="component" value="Unassembled WGS sequence"/>
</dbReference>
<proteinExistence type="predicted"/>
<dbReference type="InterPro" id="IPR017853">
    <property type="entry name" value="GH"/>
</dbReference>
<keyword evidence="3" id="KW-1185">Reference proteome</keyword>
<reference evidence="3" key="1">
    <citation type="journal article" date="2019" name="Int. J. Syst. Evol. Microbiol.">
        <title>The Global Catalogue of Microorganisms (GCM) 10K type strain sequencing project: providing services to taxonomists for standard genome sequencing and annotation.</title>
        <authorList>
            <consortium name="The Broad Institute Genomics Platform"/>
            <consortium name="The Broad Institute Genome Sequencing Center for Infectious Disease"/>
            <person name="Wu L."/>
            <person name="Ma J."/>
        </authorList>
    </citation>
    <scope>NUCLEOTIDE SEQUENCE [LARGE SCALE GENOMIC DNA]</scope>
    <source>
        <strain evidence="3">JCM 18326</strain>
    </source>
</reference>
<dbReference type="Gene3D" id="3.20.20.80">
    <property type="entry name" value="Glycosidases"/>
    <property type="match status" value="1"/>
</dbReference>
<evidence type="ECO:0000313" key="2">
    <source>
        <dbReference type="EMBL" id="GAA4828339.1"/>
    </source>
</evidence>
<evidence type="ECO:0000259" key="1">
    <source>
        <dbReference type="Pfam" id="PF00128"/>
    </source>
</evidence>
<organism evidence="2 3">
    <name type="scientific">Algivirga pacifica</name>
    <dbReference type="NCBI Taxonomy" id="1162670"/>
    <lineage>
        <taxon>Bacteria</taxon>
        <taxon>Pseudomonadati</taxon>
        <taxon>Bacteroidota</taxon>
        <taxon>Cytophagia</taxon>
        <taxon>Cytophagales</taxon>
        <taxon>Flammeovirgaceae</taxon>
        <taxon>Algivirga</taxon>
    </lineage>
</organism>
<protein>
    <submittedName>
        <fullName evidence="2">Alpha-amylase family glycosyl hydrolase</fullName>
    </submittedName>
</protein>
<gene>
    <name evidence="2" type="ORF">GCM10023331_11710</name>
</gene>
<sequence>MTILQKISHYFQQQADQDEREYYIPSLWDGVEGACRPLKKNPSRWYADLIDRILHQQQEGKDYQQPLSLLHHSEISGGNWTMHSRFYNLFPRMTTSYDHDQDGHVGIATHDTTLSLNGFRETGTFLKSIALLPYLHSLGIDTVYCLPITSIGEDGNRGDLGSPYAIKNQYKLDQFLADPLLPDFSVEEQFQAFVEAAHSMGMRVIVEFVLRTSSLGGDWVKEHPEWYYWIDASRVEEYSSPAFLQKELDEIKLIPHGKGTYHMPDLKFRSLFKAPPQPEEIKVEQGKYVAYTEEGRLVIPGAFADWPPDDPQPAWSDVTYLRMYNYPIDNTRNDYNYIAYNTIRYYDPKLAKEKNVNRPLWDKLSGVIPYYQETFGIDGVMMDMGHAMPAALMEEIITKARHINPDFAFCEENFHLTTSSKEAGFNAALGHVWRDSGKEGGLQYIAKECTRPLALPFYGTPETHNTPRAVQRGGLPHAKCSYVVCSFLPHTIPFIHQGFELGENWPINTGLNFTPAETDFFSKQRLPLFYKSALKWNTGEHLLPFIKHVNMTRNLLDKELPSIDGHFIANNRAESIRLLDPHGGFGHILAFERIDPKHKAERILVVANTNFTHSEEFYLEVDGTHHNSFYDYMSGKQYTFVNSWFSSRLEPGEAIVMRIG</sequence>
<dbReference type="InterPro" id="IPR006047">
    <property type="entry name" value="GH13_cat_dom"/>
</dbReference>
<dbReference type="GO" id="GO:0016787">
    <property type="term" value="F:hydrolase activity"/>
    <property type="evidence" value="ECO:0007669"/>
    <property type="project" value="UniProtKB-KW"/>
</dbReference>
<dbReference type="PANTHER" id="PTHR10357:SF179">
    <property type="entry name" value="NEUTRAL AND BASIC AMINO ACID TRANSPORT PROTEIN RBAT"/>
    <property type="match status" value="1"/>
</dbReference>